<feature type="transmembrane region" description="Helical" evidence="1">
    <location>
        <begin position="130"/>
        <end position="148"/>
    </location>
</feature>
<name>A0ABU2M7X9_9ACTN</name>
<feature type="transmembrane region" description="Helical" evidence="1">
    <location>
        <begin position="104"/>
        <end position="123"/>
    </location>
</feature>
<sequence>MPRTPSPPRSARAAVFAGVCTGVSACGHALSSGHVIPPVALAAGFLLLFAASRTWARSERRLGPLTGWMLWGQGALHLLFTLTTRGSGHATTHGGTADLGDGGLSASMIAAHIAAGCASAWWLRQGERGFFDLLGFVGVLLAGVLVVVRPLPAPALPTGGTRFAAVDERPPRPFLLRHVHVRRGPPRSL</sequence>
<evidence type="ECO:0000313" key="2">
    <source>
        <dbReference type="EMBL" id="MDT0328346.1"/>
    </source>
</evidence>
<accession>A0ABU2M7X9</accession>
<feature type="transmembrane region" description="Helical" evidence="1">
    <location>
        <begin position="68"/>
        <end position="84"/>
    </location>
</feature>
<dbReference type="PROSITE" id="PS51257">
    <property type="entry name" value="PROKAR_LIPOPROTEIN"/>
    <property type="match status" value="1"/>
</dbReference>
<keyword evidence="1" id="KW-0472">Membrane</keyword>
<protein>
    <recommendedName>
        <fullName evidence="4">MFS transporter</fullName>
    </recommendedName>
</protein>
<keyword evidence="1" id="KW-0812">Transmembrane</keyword>
<comment type="caution">
    <text evidence="2">The sequence shown here is derived from an EMBL/GenBank/DDBJ whole genome shotgun (WGS) entry which is preliminary data.</text>
</comment>
<keyword evidence="3" id="KW-1185">Reference proteome</keyword>
<gene>
    <name evidence="2" type="ORF">RM479_07965</name>
</gene>
<dbReference type="EMBL" id="JAVREP010000004">
    <property type="protein sequence ID" value="MDT0328346.1"/>
    <property type="molecule type" value="Genomic_DNA"/>
</dbReference>
<evidence type="ECO:0008006" key="4">
    <source>
        <dbReference type="Google" id="ProtNLM"/>
    </source>
</evidence>
<proteinExistence type="predicted"/>
<reference evidence="3" key="1">
    <citation type="submission" date="2023-07" db="EMBL/GenBank/DDBJ databases">
        <title>30 novel species of actinomycetes from the DSMZ collection.</title>
        <authorList>
            <person name="Nouioui I."/>
        </authorList>
    </citation>
    <scope>NUCLEOTIDE SEQUENCE [LARGE SCALE GENOMIC DNA]</scope>
    <source>
        <strain evidence="3">DSM 44743</strain>
    </source>
</reference>
<organism evidence="2 3">
    <name type="scientific">Nocardiopsis lambiniae</name>
    <dbReference type="NCBI Taxonomy" id="3075539"/>
    <lineage>
        <taxon>Bacteria</taxon>
        <taxon>Bacillati</taxon>
        <taxon>Actinomycetota</taxon>
        <taxon>Actinomycetes</taxon>
        <taxon>Streptosporangiales</taxon>
        <taxon>Nocardiopsidaceae</taxon>
        <taxon>Nocardiopsis</taxon>
    </lineage>
</organism>
<evidence type="ECO:0000313" key="3">
    <source>
        <dbReference type="Proteomes" id="UP001183390"/>
    </source>
</evidence>
<dbReference type="RefSeq" id="WP_311511077.1">
    <property type="nucleotide sequence ID" value="NZ_JAVREP010000004.1"/>
</dbReference>
<keyword evidence="1" id="KW-1133">Transmembrane helix</keyword>
<feature type="transmembrane region" description="Helical" evidence="1">
    <location>
        <begin position="35"/>
        <end position="56"/>
    </location>
</feature>
<dbReference type="Proteomes" id="UP001183390">
    <property type="component" value="Unassembled WGS sequence"/>
</dbReference>
<evidence type="ECO:0000256" key="1">
    <source>
        <dbReference type="SAM" id="Phobius"/>
    </source>
</evidence>